<sequence length="86" mass="9438">MNHYNHQHEAASAPQQQQEAYHEAQEVAAYVAPRPPSPPIGYPTKDVPSGFHQQAVPVETKPKGEGFWKGCVAALCCCWVLDVCCC</sequence>
<gene>
    <name evidence="9" type="primary">LOC125422470</name>
</gene>
<keyword evidence="3" id="KW-0812">Transmembrane</keyword>
<keyword evidence="8" id="KW-1185">Reference proteome</keyword>
<dbReference type="Pfam" id="PF12734">
    <property type="entry name" value="CYSTM"/>
    <property type="match status" value="1"/>
</dbReference>
<dbReference type="InterPro" id="IPR028144">
    <property type="entry name" value="CYSTM_dom"/>
</dbReference>
<evidence type="ECO:0000256" key="1">
    <source>
        <dbReference type="ARBA" id="ARBA00004167"/>
    </source>
</evidence>
<evidence type="ECO:0000256" key="5">
    <source>
        <dbReference type="ARBA" id="ARBA00023136"/>
    </source>
</evidence>
<evidence type="ECO:0000313" key="9">
    <source>
        <dbReference type="RefSeq" id="XP_048330207.2"/>
    </source>
</evidence>
<reference evidence="8" key="1">
    <citation type="submission" date="2025-05" db="UniProtKB">
        <authorList>
            <consortium name="RefSeq"/>
        </authorList>
    </citation>
    <scope>NUCLEOTIDE SEQUENCE [LARGE SCALE GENOMIC DNA]</scope>
</reference>
<evidence type="ECO:0000256" key="4">
    <source>
        <dbReference type="ARBA" id="ARBA00022989"/>
    </source>
</evidence>
<protein>
    <submittedName>
        <fullName evidence="9">Protein CYSTEINE-RICH TRANSMEMBRANE MODULE 4-like</fullName>
    </submittedName>
</protein>
<keyword evidence="5" id="KW-0472">Membrane</keyword>
<organism evidence="8 9">
    <name type="scientific">Ziziphus jujuba</name>
    <name type="common">Chinese jujube</name>
    <name type="synonym">Ziziphus sativa</name>
    <dbReference type="NCBI Taxonomy" id="326968"/>
    <lineage>
        <taxon>Eukaryota</taxon>
        <taxon>Viridiplantae</taxon>
        <taxon>Streptophyta</taxon>
        <taxon>Embryophyta</taxon>
        <taxon>Tracheophyta</taxon>
        <taxon>Spermatophyta</taxon>
        <taxon>Magnoliopsida</taxon>
        <taxon>eudicotyledons</taxon>
        <taxon>Gunneridae</taxon>
        <taxon>Pentapetalae</taxon>
        <taxon>rosids</taxon>
        <taxon>fabids</taxon>
        <taxon>Rosales</taxon>
        <taxon>Rhamnaceae</taxon>
        <taxon>Paliureae</taxon>
        <taxon>Ziziphus</taxon>
    </lineage>
</organism>
<feature type="region of interest" description="Disordered" evidence="6">
    <location>
        <begin position="1"/>
        <end position="47"/>
    </location>
</feature>
<dbReference type="PANTHER" id="PTHR31568:SF122">
    <property type="entry name" value="PROTEIN CYSTEINE-RICH TRANSMEMBRANE MODULE 9"/>
    <property type="match status" value="1"/>
</dbReference>
<evidence type="ECO:0000256" key="2">
    <source>
        <dbReference type="ARBA" id="ARBA00009444"/>
    </source>
</evidence>
<comment type="similarity">
    <text evidence="2">Belongs to the CYSTM1 family.</text>
</comment>
<dbReference type="PANTHER" id="PTHR31568">
    <property type="entry name" value="RCG49325, ISOFORM CRA_A"/>
    <property type="match status" value="1"/>
</dbReference>
<accession>A0ABM3IKF9</accession>
<proteinExistence type="inferred from homology"/>
<dbReference type="InterPro" id="IPR044850">
    <property type="entry name" value="WIH1-like"/>
</dbReference>
<comment type="subcellular location">
    <subcellularLocation>
        <location evidence="1">Membrane</location>
        <topology evidence="1">Single-pass membrane protein</topology>
    </subcellularLocation>
</comment>
<dbReference type="GeneID" id="125422470"/>
<keyword evidence="4" id="KW-1133">Transmembrane helix</keyword>
<reference evidence="9" key="2">
    <citation type="submission" date="2025-08" db="UniProtKB">
        <authorList>
            <consortium name="RefSeq"/>
        </authorList>
    </citation>
    <scope>IDENTIFICATION</scope>
    <source>
        <tissue evidence="9">Seedling</tissue>
    </source>
</reference>
<feature type="compositionally biased region" description="Low complexity" evidence="6">
    <location>
        <begin position="10"/>
        <end position="19"/>
    </location>
</feature>
<dbReference type="RefSeq" id="XP_048330207.2">
    <property type="nucleotide sequence ID" value="XM_048474250.2"/>
</dbReference>
<evidence type="ECO:0000313" key="8">
    <source>
        <dbReference type="Proteomes" id="UP001652623"/>
    </source>
</evidence>
<dbReference type="Proteomes" id="UP001652623">
    <property type="component" value="Chromosome 2"/>
</dbReference>
<evidence type="ECO:0000259" key="7">
    <source>
        <dbReference type="Pfam" id="PF12734"/>
    </source>
</evidence>
<name>A0ABM3IKF9_ZIZJJ</name>
<feature type="domain" description="Cysteine-rich transmembrane" evidence="7">
    <location>
        <begin position="41"/>
        <end position="85"/>
    </location>
</feature>
<evidence type="ECO:0000256" key="3">
    <source>
        <dbReference type="ARBA" id="ARBA00022692"/>
    </source>
</evidence>
<evidence type="ECO:0000256" key="6">
    <source>
        <dbReference type="SAM" id="MobiDB-lite"/>
    </source>
</evidence>